<organism evidence="2 3">
    <name type="scientific">Salinicoccus halodurans</name>
    <dbReference type="NCBI Taxonomy" id="407035"/>
    <lineage>
        <taxon>Bacteria</taxon>
        <taxon>Bacillati</taxon>
        <taxon>Bacillota</taxon>
        <taxon>Bacilli</taxon>
        <taxon>Bacillales</taxon>
        <taxon>Staphylococcaceae</taxon>
        <taxon>Salinicoccus</taxon>
    </lineage>
</organism>
<reference evidence="2 3" key="1">
    <citation type="journal article" date="2015" name="Int. J. Syst. Evol. Microbiol.">
        <title>Complete genome sequence of Salinicoccus halodurans H3B36, isolated from the Qaidam Basin in China.</title>
        <authorList>
            <person name="Jiang K."/>
            <person name="Xue Y."/>
            <person name="Ma Y."/>
        </authorList>
    </citation>
    <scope>NUCLEOTIDE SEQUENCE [LARGE SCALE GENOMIC DNA]</scope>
    <source>
        <strain evidence="2 3">H3B36</strain>
    </source>
</reference>
<keyword evidence="3" id="KW-1185">Reference proteome</keyword>
<accession>A0ABN4FXF7</accession>
<feature type="transmembrane region" description="Helical" evidence="1">
    <location>
        <begin position="43"/>
        <end position="62"/>
    </location>
</feature>
<evidence type="ECO:0000313" key="2">
    <source>
        <dbReference type="EMBL" id="AKG72848.1"/>
    </source>
</evidence>
<name>A0ABN4FXF7_9STAP</name>
<dbReference type="RefSeq" id="WP_046789044.1">
    <property type="nucleotide sequence ID" value="NZ_CP011366.1"/>
</dbReference>
<reference evidence="3" key="2">
    <citation type="submission" date="2015-04" db="EMBL/GenBank/DDBJ databases">
        <title>Complete genome sequence of Salinicoccus halodurans strain H3B36, isolated from the Qaidam basin of China.</title>
        <authorList>
            <person name="Ma Y."/>
            <person name="Jiang K."/>
            <person name="Xue Y."/>
        </authorList>
    </citation>
    <scope>NUCLEOTIDE SEQUENCE [LARGE SCALE GENOMIC DNA]</scope>
    <source>
        <strain evidence="3">H3B36</strain>
    </source>
</reference>
<dbReference type="Proteomes" id="UP000034029">
    <property type="component" value="Chromosome"/>
</dbReference>
<sequence length="187" mass="21977">MDYKEIDTVIFKNDIWFFKRFMIFDELGRYIGMATMDVRDLRSFLYTFIGALNIIVPIDYLVTDHQGSLICRFRREGLRSAIINIYDQYDNHIGKVEFDELKILLKFKGKVLTEENTYNISSELLFEDVEAHGIMNLSSFNNSIEYHNIFRSMYNEVASFNQPINTESGKTAMALMTLIKYIRKINS</sequence>
<evidence type="ECO:0008006" key="4">
    <source>
        <dbReference type="Google" id="ProtNLM"/>
    </source>
</evidence>
<evidence type="ECO:0000256" key="1">
    <source>
        <dbReference type="SAM" id="Phobius"/>
    </source>
</evidence>
<dbReference type="EMBL" id="CP011366">
    <property type="protein sequence ID" value="AKG72848.1"/>
    <property type="molecule type" value="Genomic_DNA"/>
</dbReference>
<keyword evidence="1" id="KW-0812">Transmembrane</keyword>
<keyword evidence="1" id="KW-0472">Membrane</keyword>
<evidence type="ECO:0000313" key="3">
    <source>
        <dbReference type="Proteomes" id="UP000034029"/>
    </source>
</evidence>
<keyword evidence="1" id="KW-1133">Transmembrane helix</keyword>
<protein>
    <recommendedName>
        <fullName evidence="4">Scramblase</fullName>
    </recommendedName>
</protein>
<gene>
    <name evidence="2" type="ORF">AAT16_00595</name>
</gene>
<proteinExistence type="predicted"/>